<evidence type="ECO:0000313" key="9">
    <source>
        <dbReference type="EMBL" id="TWX62945.1"/>
    </source>
</evidence>
<evidence type="ECO:0000256" key="5">
    <source>
        <dbReference type="HAMAP-Rule" id="MF_01114"/>
    </source>
</evidence>
<evidence type="ECO:0000256" key="2">
    <source>
        <dbReference type="ARBA" id="ARBA00009695"/>
    </source>
</evidence>
<feature type="domain" description="RecX second three-helical" evidence="6">
    <location>
        <begin position="51"/>
        <end position="87"/>
    </location>
</feature>
<dbReference type="GO" id="GO:0006282">
    <property type="term" value="P:regulation of DNA repair"/>
    <property type="evidence" value="ECO:0007669"/>
    <property type="project" value="UniProtKB-UniRule"/>
</dbReference>
<comment type="function">
    <text evidence="5">Modulates RecA activity.</text>
</comment>
<evidence type="ECO:0000256" key="3">
    <source>
        <dbReference type="ARBA" id="ARBA00018111"/>
    </source>
</evidence>
<evidence type="ECO:0000259" key="7">
    <source>
        <dbReference type="Pfam" id="PF21981"/>
    </source>
</evidence>
<reference evidence="10 12" key="1">
    <citation type="submission" date="2019-07" db="EMBL/GenBank/DDBJ databases">
        <title>Genomes of sea-ice associated Colwellia species.</title>
        <authorList>
            <person name="Bowman J.P."/>
        </authorList>
    </citation>
    <scope>NUCLEOTIDE SEQUENCE [LARGE SCALE GENOMIC DNA]</scope>
    <source>
        <strain evidence="9 11">ACAM 607</strain>
        <strain evidence="10 12">IC036</strain>
    </source>
</reference>
<keyword evidence="4 5" id="KW-0963">Cytoplasm</keyword>
<dbReference type="OrthoDB" id="7066780at2"/>
<keyword evidence="11" id="KW-1185">Reference proteome</keyword>
<evidence type="ECO:0000259" key="6">
    <source>
        <dbReference type="Pfam" id="PF02631"/>
    </source>
</evidence>
<dbReference type="HAMAP" id="MF_01114">
    <property type="entry name" value="RecX"/>
    <property type="match status" value="1"/>
</dbReference>
<gene>
    <name evidence="5" type="primary">recX</name>
    <name evidence="9" type="ORF">ESZ26_01125</name>
    <name evidence="10" type="ORF">ESZ27_11595</name>
</gene>
<dbReference type="GO" id="GO:0005737">
    <property type="term" value="C:cytoplasm"/>
    <property type="evidence" value="ECO:0007669"/>
    <property type="project" value="UniProtKB-SubCell"/>
</dbReference>
<protein>
    <recommendedName>
        <fullName evidence="3 5">Regulatory protein RecX</fullName>
    </recommendedName>
</protein>
<organism evidence="10 12">
    <name type="scientific">Colwellia hornerae</name>
    <dbReference type="NCBI Taxonomy" id="89402"/>
    <lineage>
        <taxon>Bacteria</taxon>
        <taxon>Pseudomonadati</taxon>
        <taxon>Pseudomonadota</taxon>
        <taxon>Gammaproteobacteria</taxon>
        <taxon>Alteromonadales</taxon>
        <taxon>Colwelliaceae</taxon>
        <taxon>Colwellia</taxon>
    </lineage>
</organism>
<evidence type="ECO:0000259" key="8">
    <source>
        <dbReference type="Pfam" id="PF21982"/>
    </source>
</evidence>
<sequence length="148" mass="17531">MNKAILHCSVGILSRREHSYEELMQKLKLRQHSEDEITPVLEFLIEKNYLSDQRFAECLFGSRLNKGYGWLYISNELEQKGVCDTIIVELSKNQQIDWYLQAELAYNKRFGESTIKDQKDKVKRIRFMQSRGFSSDEIMILIKYTHSD</sequence>
<dbReference type="Pfam" id="PF21982">
    <property type="entry name" value="RecX_HTH1"/>
    <property type="match status" value="1"/>
</dbReference>
<evidence type="ECO:0000313" key="10">
    <source>
        <dbReference type="EMBL" id="TWX65771.1"/>
    </source>
</evidence>
<dbReference type="InterPro" id="IPR003783">
    <property type="entry name" value="Regulatory_RecX"/>
</dbReference>
<dbReference type="RefSeq" id="WP_146796348.1">
    <property type="nucleotide sequence ID" value="NZ_VOLP01000001.1"/>
</dbReference>
<dbReference type="Proteomes" id="UP000321525">
    <property type="component" value="Unassembled WGS sequence"/>
</dbReference>
<dbReference type="InterPro" id="IPR036388">
    <property type="entry name" value="WH-like_DNA-bd_sf"/>
</dbReference>
<evidence type="ECO:0000256" key="1">
    <source>
        <dbReference type="ARBA" id="ARBA00004496"/>
    </source>
</evidence>
<dbReference type="InterPro" id="IPR053925">
    <property type="entry name" value="RecX_HTH_3rd"/>
</dbReference>
<feature type="domain" description="RecX first three-helical" evidence="8">
    <location>
        <begin position="11"/>
        <end position="44"/>
    </location>
</feature>
<comment type="caution">
    <text evidence="10">The sequence shown here is derived from an EMBL/GenBank/DDBJ whole genome shotgun (WGS) entry which is preliminary data.</text>
</comment>
<dbReference type="EMBL" id="VOLQ01000021">
    <property type="protein sequence ID" value="TWX65771.1"/>
    <property type="molecule type" value="Genomic_DNA"/>
</dbReference>
<dbReference type="PANTHER" id="PTHR33602">
    <property type="entry name" value="REGULATORY PROTEIN RECX FAMILY PROTEIN"/>
    <property type="match status" value="1"/>
</dbReference>
<name>A0A5C6QAH4_9GAMM</name>
<dbReference type="Gene3D" id="1.10.10.10">
    <property type="entry name" value="Winged helix-like DNA-binding domain superfamily/Winged helix DNA-binding domain"/>
    <property type="match status" value="3"/>
</dbReference>
<dbReference type="AlphaFoldDB" id="A0A5C6QAH4"/>
<evidence type="ECO:0000256" key="4">
    <source>
        <dbReference type="ARBA" id="ARBA00022490"/>
    </source>
</evidence>
<comment type="subcellular location">
    <subcellularLocation>
        <location evidence="1 5">Cytoplasm</location>
    </subcellularLocation>
</comment>
<dbReference type="PANTHER" id="PTHR33602:SF1">
    <property type="entry name" value="REGULATORY PROTEIN RECX FAMILY PROTEIN"/>
    <property type="match status" value="1"/>
</dbReference>
<comment type="similarity">
    <text evidence="2 5">Belongs to the RecX family.</text>
</comment>
<proteinExistence type="inferred from homology"/>
<dbReference type="Pfam" id="PF21981">
    <property type="entry name" value="RecX_HTH3"/>
    <property type="match status" value="1"/>
</dbReference>
<dbReference type="EMBL" id="VOLR01000001">
    <property type="protein sequence ID" value="TWX62945.1"/>
    <property type="molecule type" value="Genomic_DNA"/>
</dbReference>
<evidence type="ECO:0000313" key="11">
    <source>
        <dbReference type="Proteomes" id="UP000321525"/>
    </source>
</evidence>
<dbReference type="Proteomes" id="UP000321917">
    <property type="component" value="Unassembled WGS sequence"/>
</dbReference>
<accession>A0A5C6QAH4</accession>
<evidence type="ECO:0000313" key="12">
    <source>
        <dbReference type="Proteomes" id="UP000321917"/>
    </source>
</evidence>
<feature type="domain" description="RecX third three-helical" evidence="7">
    <location>
        <begin position="102"/>
        <end position="139"/>
    </location>
</feature>
<dbReference type="InterPro" id="IPR053926">
    <property type="entry name" value="RecX_HTH_1st"/>
</dbReference>
<dbReference type="Pfam" id="PF02631">
    <property type="entry name" value="RecX_HTH2"/>
    <property type="match status" value="1"/>
</dbReference>
<dbReference type="InterPro" id="IPR053924">
    <property type="entry name" value="RecX_HTH_2nd"/>
</dbReference>